<dbReference type="PIRSF" id="PIRSF002741">
    <property type="entry name" value="MppA"/>
    <property type="match status" value="1"/>
</dbReference>
<dbReference type="Gene3D" id="3.40.190.10">
    <property type="entry name" value="Periplasmic binding protein-like II"/>
    <property type="match status" value="1"/>
</dbReference>
<comment type="subcellular location">
    <subcellularLocation>
        <location evidence="1">Periplasm</location>
    </subcellularLocation>
</comment>
<proteinExistence type="inferred from homology"/>
<dbReference type="PANTHER" id="PTHR30290:SF10">
    <property type="entry name" value="PERIPLASMIC OLIGOPEPTIDE-BINDING PROTEIN-RELATED"/>
    <property type="match status" value="1"/>
</dbReference>
<dbReference type="InterPro" id="IPR039424">
    <property type="entry name" value="SBP_5"/>
</dbReference>
<organism evidence="7 8">
    <name type="scientific">Dongia sedimenti</name>
    <dbReference type="NCBI Taxonomy" id="3064282"/>
    <lineage>
        <taxon>Bacteria</taxon>
        <taxon>Pseudomonadati</taxon>
        <taxon>Pseudomonadota</taxon>
        <taxon>Alphaproteobacteria</taxon>
        <taxon>Rhodospirillales</taxon>
        <taxon>Dongiaceae</taxon>
        <taxon>Dongia</taxon>
    </lineage>
</organism>
<keyword evidence="8" id="KW-1185">Reference proteome</keyword>
<dbReference type="SUPFAM" id="SSF53850">
    <property type="entry name" value="Periplasmic binding protein-like II"/>
    <property type="match status" value="1"/>
</dbReference>
<dbReference type="PANTHER" id="PTHR30290">
    <property type="entry name" value="PERIPLASMIC BINDING COMPONENT OF ABC TRANSPORTER"/>
    <property type="match status" value="1"/>
</dbReference>
<evidence type="ECO:0000256" key="1">
    <source>
        <dbReference type="ARBA" id="ARBA00004418"/>
    </source>
</evidence>
<evidence type="ECO:0000256" key="2">
    <source>
        <dbReference type="ARBA" id="ARBA00005695"/>
    </source>
</evidence>
<dbReference type="RefSeq" id="WP_379954525.1">
    <property type="nucleotide sequence ID" value="NZ_JAUYVI010000002.1"/>
</dbReference>
<sequence>MKEALRKLLLPAVAAAGLMAGGFSAQAESVLHRGNGAEPETLDPAKSTGVIESNIQYELLEGLTTYAENGDVAPGVATKWDISDDGLTYTFHLRDEKWSNGDPVTANDFVYSFQRLLDPKTASDYAPIADVIAGAAEVRKTAPDKTPDFSKLGVKATDDHTLVVTLNKPTPYLVSMLRHSSFLPVNKAAVEKFGADWTKPGNFVGNGAFTLSEWTPQSSLTVVKNPNFYDAANVKLDKIIYYPTEDIGEEFKRYRAGELDITYEVPSDQIKFIESKLKDEYEAKPYLGTYYYVINLTREPLGKQKALREALALAIDRDTLAEKVTQGSFLPGWSWVPPGTGDYQNTYVSFKDMKQADRVKKAKELLKAAGYGPDKPLKIELLYNTSENHKKIAIAVQSMWKQVGVDATLNNQEWQVYLDTRDNKAYDVARAAWIGDYADPMSFLDIFLSDAGVRNDAGYNNPKYDELVKKSAGISDPKERMQVLQDAEKVFLDDLPLIPLLYYKTKHMVSKRVAGWTYNNLDFHLGRYMSVSAN</sequence>
<keyword evidence="3" id="KW-0813">Transport</keyword>
<gene>
    <name evidence="7" type="ORF">Q8A70_05570</name>
</gene>
<evidence type="ECO:0000256" key="5">
    <source>
        <dbReference type="SAM" id="SignalP"/>
    </source>
</evidence>
<feature type="chain" id="PRO_5045409878" evidence="5">
    <location>
        <begin position="28"/>
        <end position="534"/>
    </location>
</feature>
<feature type="signal peptide" evidence="5">
    <location>
        <begin position="1"/>
        <end position="27"/>
    </location>
</feature>
<dbReference type="Gene3D" id="3.10.105.10">
    <property type="entry name" value="Dipeptide-binding Protein, Domain 3"/>
    <property type="match status" value="1"/>
</dbReference>
<dbReference type="Proteomes" id="UP001230156">
    <property type="component" value="Unassembled WGS sequence"/>
</dbReference>
<dbReference type="Gene3D" id="3.90.76.10">
    <property type="entry name" value="Dipeptide-binding Protein, Domain 1"/>
    <property type="match status" value="1"/>
</dbReference>
<accession>A0ABU0YJ93</accession>
<reference evidence="8" key="1">
    <citation type="submission" date="2023-08" db="EMBL/GenBank/DDBJ databases">
        <title>Rhodospirillaceae gen. nov., a novel taxon isolated from the Yangtze River Yuezi River estuary sludge.</title>
        <authorList>
            <person name="Ruan L."/>
        </authorList>
    </citation>
    <scope>NUCLEOTIDE SEQUENCE [LARGE SCALE GENOMIC DNA]</scope>
    <source>
        <strain evidence="8">R-7</strain>
    </source>
</reference>
<dbReference type="CDD" id="cd08504">
    <property type="entry name" value="PBP2_OppA"/>
    <property type="match status" value="1"/>
</dbReference>
<evidence type="ECO:0000313" key="8">
    <source>
        <dbReference type="Proteomes" id="UP001230156"/>
    </source>
</evidence>
<feature type="domain" description="Solute-binding protein family 5" evidence="6">
    <location>
        <begin position="72"/>
        <end position="452"/>
    </location>
</feature>
<dbReference type="InterPro" id="IPR030678">
    <property type="entry name" value="Peptide/Ni-bd"/>
</dbReference>
<comment type="caution">
    <text evidence="7">The sequence shown here is derived from an EMBL/GenBank/DDBJ whole genome shotgun (WGS) entry which is preliminary data.</text>
</comment>
<dbReference type="EMBL" id="JAUYVI010000002">
    <property type="protein sequence ID" value="MDQ7247121.1"/>
    <property type="molecule type" value="Genomic_DNA"/>
</dbReference>
<evidence type="ECO:0000259" key="6">
    <source>
        <dbReference type="Pfam" id="PF00496"/>
    </source>
</evidence>
<dbReference type="InterPro" id="IPR000914">
    <property type="entry name" value="SBP_5_dom"/>
</dbReference>
<evidence type="ECO:0000313" key="7">
    <source>
        <dbReference type="EMBL" id="MDQ7247121.1"/>
    </source>
</evidence>
<dbReference type="Pfam" id="PF00496">
    <property type="entry name" value="SBP_bac_5"/>
    <property type="match status" value="1"/>
</dbReference>
<name>A0ABU0YJ93_9PROT</name>
<keyword evidence="4 5" id="KW-0732">Signal</keyword>
<evidence type="ECO:0000256" key="3">
    <source>
        <dbReference type="ARBA" id="ARBA00022448"/>
    </source>
</evidence>
<protein>
    <submittedName>
        <fullName evidence="7">Peptide ABC transporter substrate-binding protein</fullName>
    </submittedName>
</protein>
<comment type="similarity">
    <text evidence="2">Belongs to the bacterial solute-binding protein 5 family.</text>
</comment>
<evidence type="ECO:0000256" key="4">
    <source>
        <dbReference type="ARBA" id="ARBA00022729"/>
    </source>
</evidence>